<feature type="repeat" description="WD" evidence="3">
    <location>
        <begin position="304"/>
        <end position="346"/>
    </location>
</feature>
<keyword evidence="1 3" id="KW-0853">WD repeat</keyword>
<feature type="domain" description="CTLH" evidence="5">
    <location>
        <begin position="36"/>
        <end position="94"/>
    </location>
</feature>
<sequence length="679" mass="74750">MTTCRIQEELLYLVLQFLKEENRPNVLHRLEAESQIFFNLEYVGLLASKGDWEAAEAYVSAFIKPEDGAKSRNIFFLIIKQKYLEALYQGDDEKAVGILDNELKPFEASHKREFKEIRAMRKFRGDQLSSRFGDIESVRTKKMEELVKLISDVPELQRKLMFPNIQDSRLQTVINQSLHRQNSGCRNPSSSPVFRSLSLDQACEQHGGITATSSFPLHPSMGLIPNADASPPVAPATVPLQLSGSSWMTSQYPVNHFTFPSAPSSAARLLNAENQIATSGVSKKQKQAENLSLLDQLPLTVVMSVSHDSAVSSMDFHPAELGLLLVGTASGGVMIWDLISRKMLMQREFRIWDVETSSMSMQAAMADSCTPSVNRVKWSSDGSHFGVAYSKFIVHIYTCRGREDSIEDFLEIEAHPGSVNDVAFANQSDQHPWVITCGDDKTVKVWESFTGGLKYCFQGHEAPVYAVCSQRLDDDHQVLFSTDARGTVRVWLYEDPPSARTFVAPHYVVAKITFSADGGRMFLGGTSQNGVSCIVELDESDGSMKHAYEGLAMPSVGFVQYDVAKGGYLAAVDEHMVKFWGVDDGSLLKMTDAGGELPTSPCMGLDKEGTFMAVTTSGNGIKILANAAGKRILHTMAKRALDASRAAAAVQLRGPNVMQSSKQNMSSGQARRKGKTPLL</sequence>
<name>A0A7N1A9E8_KALFE</name>
<evidence type="ECO:0000256" key="2">
    <source>
        <dbReference type="ARBA" id="ARBA00022737"/>
    </source>
</evidence>
<keyword evidence="7" id="KW-1185">Reference proteome</keyword>
<dbReference type="InterPro" id="IPR048419">
    <property type="entry name" value="Topless_Znf"/>
</dbReference>
<dbReference type="InterPro" id="IPR001680">
    <property type="entry name" value="WD40_rpt"/>
</dbReference>
<dbReference type="Pfam" id="PF21889">
    <property type="entry name" value="TPR1-like_2nd"/>
    <property type="match status" value="1"/>
</dbReference>
<evidence type="ECO:0000256" key="1">
    <source>
        <dbReference type="ARBA" id="ARBA00022574"/>
    </source>
</evidence>
<dbReference type="SMART" id="SM00320">
    <property type="entry name" value="WD40"/>
    <property type="match status" value="4"/>
</dbReference>
<dbReference type="GO" id="GO:0006355">
    <property type="term" value="P:regulation of DNA-templated transcription"/>
    <property type="evidence" value="ECO:0007669"/>
    <property type="project" value="InterPro"/>
</dbReference>
<dbReference type="InterPro" id="IPR036322">
    <property type="entry name" value="WD40_repeat_dom_sf"/>
</dbReference>
<dbReference type="PROSITE" id="PS50082">
    <property type="entry name" value="WD_REPEATS_2"/>
    <property type="match status" value="2"/>
</dbReference>
<evidence type="ECO:0000313" key="6">
    <source>
        <dbReference type="EnsemblPlants" id="Kaladp0872s0020.1.v1.1"/>
    </source>
</evidence>
<proteinExistence type="predicted"/>
<dbReference type="SUPFAM" id="SSF50978">
    <property type="entry name" value="WD40 repeat-like"/>
    <property type="match status" value="1"/>
</dbReference>
<dbReference type="Proteomes" id="UP000594263">
    <property type="component" value="Unplaced"/>
</dbReference>
<dbReference type="InterPro" id="IPR006595">
    <property type="entry name" value="CTLH_C"/>
</dbReference>
<reference evidence="6" key="1">
    <citation type="submission" date="2021-01" db="UniProtKB">
        <authorList>
            <consortium name="EnsemblPlants"/>
        </authorList>
    </citation>
    <scope>IDENTIFICATION</scope>
</reference>
<dbReference type="AlphaFoldDB" id="A0A7N1A9E8"/>
<dbReference type="InterPro" id="IPR027728">
    <property type="entry name" value="Topless_fam"/>
</dbReference>
<dbReference type="EnsemblPlants" id="Kaladp0872s0020.1.v1.1">
    <property type="protein sequence ID" value="Kaladp0872s0020.1.v1.1"/>
    <property type="gene ID" value="Kaladp0872s0020.v1.1"/>
</dbReference>
<dbReference type="InterPro" id="IPR015943">
    <property type="entry name" value="WD40/YVTN_repeat-like_dom_sf"/>
</dbReference>
<feature type="region of interest" description="Disordered" evidence="4">
    <location>
        <begin position="653"/>
        <end position="679"/>
    </location>
</feature>
<dbReference type="OMA" id="IWNISAC"/>
<dbReference type="Pfam" id="PF21359">
    <property type="entry name" value="zf_topless"/>
    <property type="match status" value="1"/>
</dbReference>
<dbReference type="PANTHER" id="PTHR44083:SF17">
    <property type="entry name" value="TRANSDUCIN FAMILY PROTEIN _ WD-40 REPEAT FAMILY PROTEIN"/>
    <property type="match status" value="1"/>
</dbReference>
<dbReference type="PANTHER" id="PTHR44083">
    <property type="entry name" value="TOPLESS-RELATED PROTEIN 1-RELATED"/>
    <property type="match status" value="1"/>
</dbReference>
<dbReference type="PROSITE" id="PS50897">
    <property type="entry name" value="CTLH"/>
    <property type="match status" value="1"/>
</dbReference>
<feature type="repeat" description="WD" evidence="3">
    <location>
        <begin position="412"/>
        <end position="447"/>
    </location>
</feature>
<dbReference type="SMART" id="SM00668">
    <property type="entry name" value="CTLH"/>
    <property type="match status" value="1"/>
</dbReference>
<dbReference type="Pfam" id="PF00400">
    <property type="entry name" value="WD40"/>
    <property type="match status" value="2"/>
</dbReference>
<accession>A0A7N1A9E8</accession>
<feature type="compositionally biased region" description="Polar residues" evidence="4">
    <location>
        <begin position="657"/>
        <end position="669"/>
    </location>
</feature>
<evidence type="ECO:0000256" key="4">
    <source>
        <dbReference type="SAM" id="MobiDB-lite"/>
    </source>
</evidence>
<organism evidence="6 7">
    <name type="scientific">Kalanchoe fedtschenkoi</name>
    <name type="common">Lavender scallops</name>
    <name type="synonym">South American air plant</name>
    <dbReference type="NCBI Taxonomy" id="63787"/>
    <lineage>
        <taxon>Eukaryota</taxon>
        <taxon>Viridiplantae</taxon>
        <taxon>Streptophyta</taxon>
        <taxon>Embryophyta</taxon>
        <taxon>Tracheophyta</taxon>
        <taxon>Spermatophyta</taxon>
        <taxon>Magnoliopsida</taxon>
        <taxon>eudicotyledons</taxon>
        <taxon>Gunneridae</taxon>
        <taxon>Pentapetalae</taxon>
        <taxon>Saxifragales</taxon>
        <taxon>Crassulaceae</taxon>
        <taxon>Kalanchoe</taxon>
    </lineage>
</organism>
<dbReference type="PROSITE" id="PS50896">
    <property type="entry name" value="LISH"/>
    <property type="match status" value="1"/>
</dbReference>
<protein>
    <recommendedName>
        <fullName evidence="5">CTLH domain-containing protein</fullName>
    </recommendedName>
</protein>
<dbReference type="Gramene" id="Kaladp0872s0020.1.v1.1">
    <property type="protein sequence ID" value="Kaladp0872s0020.1.v1.1"/>
    <property type="gene ID" value="Kaladp0872s0020.v1.1"/>
</dbReference>
<dbReference type="InterPro" id="IPR054080">
    <property type="entry name" value="TPR1-like_2nd"/>
</dbReference>
<evidence type="ECO:0000313" key="7">
    <source>
        <dbReference type="Proteomes" id="UP000594263"/>
    </source>
</evidence>
<dbReference type="InterPro" id="IPR006594">
    <property type="entry name" value="LisH"/>
</dbReference>
<evidence type="ECO:0000259" key="5">
    <source>
        <dbReference type="PROSITE" id="PS50897"/>
    </source>
</evidence>
<evidence type="ECO:0000256" key="3">
    <source>
        <dbReference type="PROSITE-ProRule" id="PRU00221"/>
    </source>
</evidence>
<keyword evidence="2" id="KW-0677">Repeat</keyword>
<dbReference type="Gene3D" id="2.130.10.10">
    <property type="entry name" value="YVTN repeat-like/Quinoprotein amine dehydrogenase"/>
    <property type="match status" value="2"/>
</dbReference>
<feature type="compositionally biased region" description="Basic residues" evidence="4">
    <location>
        <begin position="670"/>
        <end position="679"/>
    </location>
</feature>